<dbReference type="EMBL" id="UYRT01090631">
    <property type="protein sequence ID" value="VDN36269.1"/>
    <property type="molecule type" value="Genomic_DNA"/>
</dbReference>
<dbReference type="GO" id="GO:0005615">
    <property type="term" value="C:extracellular space"/>
    <property type="evidence" value="ECO:0007669"/>
    <property type="project" value="TreeGrafter"/>
</dbReference>
<name>A0A183EHU7_9BILA</name>
<dbReference type="OrthoDB" id="5874601at2759"/>
<dbReference type="Gene3D" id="3.15.20.10">
    <property type="entry name" value="Bactericidal permeability-increasing protein, domain 2"/>
    <property type="match status" value="1"/>
</dbReference>
<dbReference type="GO" id="GO:0008289">
    <property type="term" value="F:lipid binding"/>
    <property type="evidence" value="ECO:0007669"/>
    <property type="project" value="InterPro"/>
</dbReference>
<protein>
    <submittedName>
        <fullName evidence="4">BPI2 domain-containing protein</fullName>
    </submittedName>
</protein>
<dbReference type="SMART" id="SM00329">
    <property type="entry name" value="BPI2"/>
    <property type="match status" value="1"/>
</dbReference>
<keyword evidence="3" id="KW-1185">Reference proteome</keyword>
<dbReference type="SUPFAM" id="SSF55394">
    <property type="entry name" value="Bactericidal permeability-increasing protein, BPI"/>
    <property type="match status" value="1"/>
</dbReference>
<dbReference type="InterPro" id="IPR001124">
    <property type="entry name" value="Lipid-bd_serum_glycop_C"/>
</dbReference>
<evidence type="ECO:0000313" key="2">
    <source>
        <dbReference type="EMBL" id="VDN36269.1"/>
    </source>
</evidence>
<dbReference type="Pfam" id="PF02886">
    <property type="entry name" value="LBP_BPI_CETP_C"/>
    <property type="match status" value="1"/>
</dbReference>
<dbReference type="PANTHER" id="PTHR10504:SF144">
    <property type="entry name" value="BPI1 DOMAIN-CONTAINING PROTEIN"/>
    <property type="match status" value="1"/>
</dbReference>
<dbReference type="Proteomes" id="UP000271098">
    <property type="component" value="Unassembled WGS sequence"/>
</dbReference>
<gene>
    <name evidence="2" type="ORF">GPUH_LOCUS20539</name>
</gene>
<sequence length="280" mass="29747">MIRNYATPYEFDIELNGEFSPGGRGGTPFGAFPMQWPTPIGTSMVEIMISDFTINSLLYWMHKRDFLSFRIGPQTPGIGQLLTTTCDSGGDYSGAAAGGLSSLGDLADLGVCLGDIMPAVKEKYPNRTLAIVVHTAQAPSIMLSGRGGGGVQIDLVAFADIYIEGTNIRVGTITITVMADVALQVFGNRIVGNATLPVLRLADRDSTLGLGQDAMDNLANLAKDMVVKAANQQLNKGMTLSLPTSNLPVNIINPQIRILNHAIFIGSDFTIAPSALQMLS</sequence>
<feature type="domain" description="Lipid-binding serum glycoprotein C-terminal" evidence="1">
    <location>
        <begin position="39"/>
        <end position="267"/>
    </location>
</feature>
<evidence type="ECO:0000259" key="1">
    <source>
        <dbReference type="SMART" id="SM00329"/>
    </source>
</evidence>
<reference evidence="2 3" key="2">
    <citation type="submission" date="2018-11" db="EMBL/GenBank/DDBJ databases">
        <authorList>
            <consortium name="Pathogen Informatics"/>
        </authorList>
    </citation>
    <scope>NUCLEOTIDE SEQUENCE [LARGE SCALE GENOMIC DNA]</scope>
</reference>
<accession>A0A183EHU7</accession>
<dbReference type="PANTHER" id="PTHR10504">
    <property type="entry name" value="BACTERICIDAL PERMEABILITY-INCREASING BPI PROTEIN-RELATED"/>
    <property type="match status" value="1"/>
</dbReference>
<organism evidence="4">
    <name type="scientific">Gongylonema pulchrum</name>
    <dbReference type="NCBI Taxonomy" id="637853"/>
    <lineage>
        <taxon>Eukaryota</taxon>
        <taxon>Metazoa</taxon>
        <taxon>Ecdysozoa</taxon>
        <taxon>Nematoda</taxon>
        <taxon>Chromadorea</taxon>
        <taxon>Rhabditida</taxon>
        <taxon>Spirurina</taxon>
        <taxon>Spiruromorpha</taxon>
        <taxon>Spiruroidea</taxon>
        <taxon>Gongylonematidae</taxon>
        <taxon>Gongylonema</taxon>
    </lineage>
</organism>
<reference evidence="4" key="1">
    <citation type="submission" date="2016-06" db="UniProtKB">
        <authorList>
            <consortium name="WormBaseParasite"/>
        </authorList>
    </citation>
    <scope>IDENTIFICATION</scope>
</reference>
<dbReference type="WBParaSite" id="GPUH_0002056301-mRNA-1">
    <property type="protein sequence ID" value="GPUH_0002056301-mRNA-1"/>
    <property type="gene ID" value="GPUH_0002056301"/>
</dbReference>
<evidence type="ECO:0000313" key="4">
    <source>
        <dbReference type="WBParaSite" id="GPUH_0002056301-mRNA-1"/>
    </source>
</evidence>
<proteinExistence type="predicted"/>
<dbReference type="InterPro" id="IPR032942">
    <property type="entry name" value="BPI/LBP/Plunc"/>
</dbReference>
<dbReference type="InterPro" id="IPR017943">
    <property type="entry name" value="Bactericidal_perm-incr_a/b_dom"/>
</dbReference>
<evidence type="ECO:0000313" key="3">
    <source>
        <dbReference type="Proteomes" id="UP000271098"/>
    </source>
</evidence>
<dbReference type="AlphaFoldDB" id="A0A183EHU7"/>